<dbReference type="CDD" id="cd17020">
    <property type="entry name" value="T3SC_IA_ShcM-like"/>
    <property type="match status" value="1"/>
</dbReference>
<evidence type="ECO:0008006" key="3">
    <source>
        <dbReference type="Google" id="ProtNLM"/>
    </source>
</evidence>
<dbReference type="Proteomes" id="UP000463700">
    <property type="component" value="Unassembled WGS sequence"/>
</dbReference>
<dbReference type="Gene3D" id="3.30.1460.10">
    <property type="match status" value="1"/>
</dbReference>
<dbReference type="SUPFAM" id="SSF69635">
    <property type="entry name" value="Type III secretory system chaperone-like"/>
    <property type="match status" value="1"/>
</dbReference>
<dbReference type="EMBL" id="VOSW01000107">
    <property type="protein sequence ID" value="KAE8754885.1"/>
    <property type="molecule type" value="Genomic_DNA"/>
</dbReference>
<dbReference type="Pfam" id="PF05932">
    <property type="entry name" value="CesT"/>
    <property type="match status" value="1"/>
</dbReference>
<dbReference type="AlphaFoldDB" id="A0A6N6W2T2"/>
<accession>A0A6N6W2T2</accession>
<organism evidence="1 2">
    <name type="scientific">Paraburkholderia madseniana</name>
    <dbReference type="NCBI Taxonomy" id="2599607"/>
    <lineage>
        <taxon>Bacteria</taxon>
        <taxon>Pseudomonadati</taxon>
        <taxon>Pseudomonadota</taxon>
        <taxon>Betaproteobacteria</taxon>
        <taxon>Burkholderiales</taxon>
        <taxon>Burkholderiaceae</taxon>
        <taxon>Paraburkholderia</taxon>
    </lineage>
</organism>
<comment type="caution">
    <text evidence="1">The sequence shown here is derived from an EMBL/GenBank/DDBJ whole genome shotgun (WGS) entry which is preliminary data.</text>
</comment>
<evidence type="ECO:0000313" key="1">
    <source>
        <dbReference type="EMBL" id="KAE8754885.1"/>
    </source>
</evidence>
<dbReference type="GO" id="GO:0030254">
    <property type="term" value="P:protein secretion by the type III secretion system"/>
    <property type="evidence" value="ECO:0007669"/>
    <property type="project" value="InterPro"/>
</dbReference>
<sequence>MSVDYADYTKLLNDICGLVGVDDVARLIDGGQLDISGHAVSIRYDASIDPFRALVHVDLGEVPKDDRETVYRYALEVNFHSAPAGNGALSLDPQAERLQYSFSFPLDGSHTANDLLDTVTELLDGLNDPEAAGVAGTENVARDVRRLAV</sequence>
<dbReference type="RefSeq" id="WP_154566493.1">
    <property type="nucleotide sequence ID" value="NZ_VOSW01000107.1"/>
</dbReference>
<name>A0A6N6W2T2_9BURK</name>
<dbReference type="InterPro" id="IPR010261">
    <property type="entry name" value="Tir_chaperone"/>
</dbReference>
<evidence type="ECO:0000313" key="2">
    <source>
        <dbReference type="Proteomes" id="UP000463700"/>
    </source>
</evidence>
<proteinExistence type="predicted"/>
<protein>
    <recommendedName>
        <fullName evidence="3">Molecular chaperone Tir</fullName>
    </recommendedName>
</protein>
<gene>
    <name evidence="1" type="ORF">FSO04_37305</name>
</gene>
<dbReference type="OrthoDB" id="9103461at2"/>
<reference evidence="1 2" key="1">
    <citation type="journal article" date="2020" name="Int. J. Syst. Evol. Microbiol.">
        <title>Paraburkholderia madseniana sp. nov., a phenolic acid-degrading bacterium isolated from acidic forest soil.</title>
        <authorList>
            <person name="Wilhelm R.C."/>
            <person name="Murphy S.J.L."/>
            <person name="Feriancek N.M."/>
            <person name="Karasz D.C."/>
            <person name="DeRito C.M."/>
            <person name="Newman J.D."/>
            <person name="Buckley D.H."/>
        </authorList>
    </citation>
    <scope>NUCLEOTIDE SEQUENCE [LARGE SCALE GENOMIC DNA]</scope>
    <source>
        <strain evidence="1 2">RP11</strain>
    </source>
</reference>